<feature type="binding site" evidence="6">
    <location>
        <position position="341"/>
    </location>
    <ligand>
        <name>S-adenosyl-L-methionine</name>
        <dbReference type="ChEBI" id="CHEBI:59789"/>
    </ligand>
</feature>
<evidence type="ECO:0000256" key="5">
    <source>
        <dbReference type="ARBA" id="ARBA00023014"/>
    </source>
</evidence>
<keyword evidence="2 6" id="KW-0489">Methyltransferase</keyword>
<dbReference type="GO" id="GO:0032259">
    <property type="term" value="P:methylation"/>
    <property type="evidence" value="ECO:0007669"/>
    <property type="project" value="UniProtKB-KW"/>
</dbReference>
<dbReference type="SUPFAM" id="SSF53335">
    <property type="entry name" value="S-adenosyl-L-methionine-dependent methyltransferases"/>
    <property type="match status" value="1"/>
</dbReference>
<dbReference type="PROSITE" id="PS51687">
    <property type="entry name" value="SAM_MT_RNA_M5U"/>
    <property type="match status" value="1"/>
</dbReference>
<keyword evidence="1" id="KW-0408">Iron</keyword>
<dbReference type="RefSeq" id="WP_161723022.1">
    <property type="nucleotide sequence ID" value="NZ_JAAAXI010000006.1"/>
</dbReference>
<feature type="binding site" evidence="6">
    <location>
        <position position="293"/>
    </location>
    <ligand>
        <name>S-adenosyl-L-methionine</name>
        <dbReference type="ChEBI" id="CHEBI:59789"/>
    </ligand>
</feature>
<dbReference type="PANTHER" id="PTHR11061:SF49">
    <property type="entry name" value="23S RRNA (URACIL(1939)-C(5))-METHYLTRANSFERASE RLMD"/>
    <property type="match status" value="1"/>
</dbReference>
<dbReference type="EMBL" id="JAAAXJ010000007">
    <property type="protein sequence ID" value="NBJ25634.1"/>
    <property type="molecule type" value="Genomic_DNA"/>
</dbReference>
<proteinExistence type="inferred from homology"/>
<dbReference type="Pfam" id="PF05958">
    <property type="entry name" value="tRNA_U5-meth_tr"/>
    <property type="match status" value="1"/>
</dbReference>
<dbReference type="Gene3D" id="3.40.50.150">
    <property type="entry name" value="Vaccinia Virus protein VP39"/>
    <property type="match status" value="1"/>
</dbReference>
<feature type="binding site" evidence="6">
    <location>
        <position position="273"/>
    </location>
    <ligand>
        <name>S-adenosyl-L-methionine</name>
        <dbReference type="ChEBI" id="CHEBI:59789"/>
    </ligand>
</feature>
<accession>A0ABW9YZ09</accession>
<name>A0ABW9YZ09_9HYPH</name>
<feature type="binding site" evidence="6">
    <location>
        <position position="246"/>
    </location>
    <ligand>
        <name>S-adenosyl-L-methionine</name>
        <dbReference type="ChEBI" id="CHEBI:59789"/>
    </ligand>
</feature>
<dbReference type="InterPro" id="IPR010280">
    <property type="entry name" value="U5_MeTrfase_fam"/>
</dbReference>
<evidence type="ECO:0000256" key="2">
    <source>
        <dbReference type="ARBA" id="ARBA00022603"/>
    </source>
</evidence>
<sequence length="416" mass="45036">MAEQVVIRRLGAKADGIAEGASGAVFVPKVLPGETVTVEPDGTHGRLVSVDAASPERETPFCPYFDACGGCATQHMKHGFYQTWKQDILAHTLRQARIEAPVEPLVDAHGEGRRRVTLHVRFPDRAMHVGYMAPRSHQIVEIAFCPIAVPGLREEAPAIARAIGEHMKAARKPLDIQITQTETGFDVDVRGHGPVKDADRLGLIDLAARLDLSRLSLHGDVVVERRPPAIAMGRTAVVPPAGSFLQATRLGEEVLAGLVVEACARAKRVADLFAGSGPFSLRLAEKSEVHAVEFDKGSMTALDKAFRATPGLRRITTEARDLFRRPLLAPELNAFDAVVLDPPRAGAEAQVKQIAASKVPLVVSVSCDPATFARDAAILISSGYRLERLVPVDQFKHSPHLEVVGILRKDVAKKRR</sequence>
<dbReference type="CDD" id="cd02440">
    <property type="entry name" value="AdoMet_MTases"/>
    <property type="match status" value="1"/>
</dbReference>
<keyword evidence="8" id="KW-1185">Reference proteome</keyword>
<evidence type="ECO:0000256" key="4">
    <source>
        <dbReference type="ARBA" id="ARBA00022691"/>
    </source>
</evidence>
<dbReference type="GO" id="GO:0008168">
    <property type="term" value="F:methyltransferase activity"/>
    <property type="evidence" value="ECO:0007669"/>
    <property type="project" value="UniProtKB-KW"/>
</dbReference>
<gene>
    <name evidence="7" type="ORF">GR303_14835</name>
</gene>
<evidence type="ECO:0000313" key="8">
    <source>
        <dbReference type="Proteomes" id="UP000818323"/>
    </source>
</evidence>
<evidence type="ECO:0000256" key="1">
    <source>
        <dbReference type="ARBA" id="ARBA00022485"/>
    </source>
</evidence>
<keyword evidence="1" id="KW-0004">4Fe-4S</keyword>
<dbReference type="Gene3D" id="2.40.50.1070">
    <property type="match status" value="1"/>
</dbReference>
<keyword evidence="1" id="KW-0479">Metal-binding</keyword>
<comment type="caution">
    <text evidence="7">The sequence shown here is derived from an EMBL/GenBank/DDBJ whole genome shotgun (WGS) entry which is preliminary data.</text>
</comment>
<keyword evidence="5" id="KW-0411">Iron-sulfur</keyword>
<evidence type="ECO:0000256" key="3">
    <source>
        <dbReference type="ARBA" id="ARBA00022679"/>
    </source>
</evidence>
<dbReference type="PANTHER" id="PTHR11061">
    <property type="entry name" value="RNA M5U METHYLTRANSFERASE"/>
    <property type="match status" value="1"/>
</dbReference>
<dbReference type="InterPro" id="IPR012340">
    <property type="entry name" value="NA-bd_OB-fold"/>
</dbReference>
<feature type="active site" description="Nucleophile" evidence="6">
    <location>
        <position position="367"/>
    </location>
</feature>
<dbReference type="Proteomes" id="UP000818323">
    <property type="component" value="Unassembled WGS sequence"/>
</dbReference>
<protein>
    <submittedName>
        <fullName evidence="7">RNA methyltransferase</fullName>
    </submittedName>
</protein>
<dbReference type="Gene3D" id="2.40.50.140">
    <property type="entry name" value="Nucleic acid-binding proteins"/>
    <property type="match status" value="1"/>
</dbReference>
<evidence type="ECO:0000256" key="6">
    <source>
        <dbReference type="PROSITE-ProRule" id="PRU01024"/>
    </source>
</evidence>
<reference evidence="7 8" key="1">
    <citation type="submission" date="2020-01" db="EMBL/GenBank/DDBJ databases">
        <title>Microvirga sp. nov., an arsenate reduction bacterium isolated from Tibet hotspring sediments.</title>
        <authorList>
            <person name="Yuan C.-G."/>
        </authorList>
    </citation>
    <scope>NUCLEOTIDE SEQUENCE [LARGE SCALE GENOMIC DNA]</scope>
    <source>
        <strain evidence="7 8">SYSU G3D203</strain>
    </source>
</reference>
<organism evidence="7 8">
    <name type="scientific">Microvirga arsenatis</name>
    <dbReference type="NCBI Taxonomy" id="2692265"/>
    <lineage>
        <taxon>Bacteria</taxon>
        <taxon>Pseudomonadati</taxon>
        <taxon>Pseudomonadota</taxon>
        <taxon>Alphaproteobacteria</taxon>
        <taxon>Hyphomicrobiales</taxon>
        <taxon>Methylobacteriaceae</taxon>
        <taxon>Microvirga</taxon>
    </lineage>
</organism>
<dbReference type="InterPro" id="IPR029063">
    <property type="entry name" value="SAM-dependent_MTases_sf"/>
</dbReference>
<evidence type="ECO:0000313" key="7">
    <source>
        <dbReference type="EMBL" id="NBJ25634.1"/>
    </source>
</evidence>
<keyword evidence="3 6" id="KW-0808">Transferase</keyword>
<keyword evidence="4 6" id="KW-0949">S-adenosyl-L-methionine</keyword>
<comment type="similarity">
    <text evidence="6">Belongs to the class I-like SAM-binding methyltransferase superfamily. RNA M5U methyltransferase family.</text>
</comment>